<gene>
    <name evidence="1" type="ORF">GMARGA_LOCUS12631</name>
</gene>
<dbReference type="InterPro" id="IPR011333">
    <property type="entry name" value="SKP1/BTB/POZ_sf"/>
</dbReference>
<dbReference type="Gene3D" id="3.30.710.10">
    <property type="entry name" value="Potassium Channel Kv1.1, Chain A"/>
    <property type="match status" value="1"/>
</dbReference>
<dbReference type="SUPFAM" id="SSF54695">
    <property type="entry name" value="POZ domain"/>
    <property type="match status" value="1"/>
</dbReference>
<proteinExistence type="predicted"/>
<evidence type="ECO:0000313" key="2">
    <source>
        <dbReference type="Proteomes" id="UP000789901"/>
    </source>
</evidence>
<dbReference type="EMBL" id="CAJVQB010007791">
    <property type="protein sequence ID" value="CAG8709138.1"/>
    <property type="molecule type" value="Genomic_DNA"/>
</dbReference>
<sequence length="317" mass="37858">MSKTSKKLYGETLIQDFIKFFEEDNNYDLEIKVGEEPNIKIFRGHSQIFIARSSYFKSAFTREWQNPILSTDPSKWSEENIESMKSTLKNFIPLVRFFTLNSDKFHRHIRPYEKILGDIYEQVLKYHLVKVWKPKGIEILPRRNIIYSKLLRHDHVKKIKKQIYSKNYIRSFPTKDPYDLVLLEPSQYESLCLCPTITVFRIPELDLIIGGYNPFQTEHYNISYPPSLKLKAESSFMFRIIGKKIEFISALGTRDFDLKSHYITPLNIFDFKFHGSNRKISYRQHFYHSLLNYSHLIYKNSYDIEGLQVFEVIKKIY</sequence>
<evidence type="ECO:0000313" key="1">
    <source>
        <dbReference type="EMBL" id="CAG8709138.1"/>
    </source>
</evidence>
<comment type="caution">
    <text evidence="1">The sequence shown here is derived from an EMBL/GenBank/DDBJ whole genome shotgun (WGS) entry which is preliminary data.</text>
</comment>
<dbReference type="Proteomes" id="UP000789901">
    <property type="component" value="Unassembled WGS sequence"/>
</dbReference>
<keyword evidence="2" id="KW-1185">Reference proteome</keyword>
<organism evidence="1 2">
    <name type="scientific">Gigaspora margarita</name>
    <dbReference type="NCBI Taxonomy" id="4874"/>
    <lineage>
        <taxon>Eukaryota</taxon>
        <taxon>Fungi</taxon>
        <taxon>Fungi incertae sedis</taxon>
        <taxon>Mucoromycota</taxon>
        <taxon>Glomeromycotina</taxon>
        <taxon>Glomeromycetes</taxon>
        <taxon>Diversisporales</taxon>
        <taxon>Gigasporaceae</taxon>
        <taxon>Gigaspora</taxon>
    </lineage>
</organism>
<accession>A0ABN7V038</accession>
<name>A0ABN7V038_GIGMA</name>
<protein>
    <submittedName>
        <fullName evidence="1">39288_t:CDS:1</fullName>
    </submittedName>
</protein>
<reference evidence="1 2" key="1">
    <citation type="submission" date="2021-06" db="EMBL/GenBank/DDBJ databases">
        <authorList>
            <person name="Kallberg Y."/>
            <person name="Tangrot J."/>
            <person name="Rosling A."/>
        </authorList>
    </citation>
    <scope>NUCLEOTIDE SEQUENCE [LARGE SCALE GENOMIC DNA]</scope>
    <source>
        <strain evidence="1 2">120-4 pot B 10/14</strain>
    </source>
</reference>